<proteinExistence type="predicted"/>
<feature type="non-terminal residue" evidence="1">
    <location>
        <position position="67"/>
    </location>
</feature>
<reference evidence="1" key="1">
    <citation type="journal article" date="2012" name="Science">
        <title>Fermentation, hydrogen, and sulfur metabolism in multiple uncultivated bacterial phyla.</title>
        <authorList>
            <person name="Wrighton K.C."/>
            <person name="Thomas B.C."/>
            <person name="Sharon I."/>
            <person name="Miller C.S."/>
            <person name="Castelle C.J."/>
            <person name="VerBerkmoes N.C."/>
            <person name="Wilkins M.J."/>
            <person name="Hettich R.L."/>
            <person name="Lipton M.S."/>
            <person name="Williams K.H."/>
            <person name="Long P.E."/>
            <person name="Banfield J.F."/>
        </authorList>
    </citation>
    <scope>NUCLEOTIDE SEQUENCE [LARGE SCALE GENOMIC DNA]</scope>
</reference>
<evidence type="ECO:0008006" key="2">
    <source>
        <dbReference type="Google" id="ProtNLM"/>
    </source>
</evidence>
<name>K1Z4Q2_9BACT</name>
<sequence length="67" mass="7619">MSQIPPLQGFNGLRALACLSVVTYHLNQYRSITDLADWNWNLYQFVEMWPVGISLFFILSAITGSLP</sequence>
<dbReference type="EMBL" id="AMFJ01028937">
    <property type="protein sequence ID" value="EKD44231.1"/>
    <property type="molecule type" value="Genomic_DNA"/>
</dbReference>
<comment type="caution">
    <text evidence="1">The sequence shown here is derived from an EMBL/GenBank/DDBJ whole genome shotgun (WGS) entry which is preliminary data.</text>
</comment>
<organism evidence="1">
    <name type="scientific">uncultured bacterium</name>
    <name type="common">gcode 4</name>
    <dbReference type="NCBI Taxonomy" id="1234023"/>
    <lineage>
        <taxon>Bacteria</taxon>
        <taxon>environmental samples</taxon>
    </lineage>
</organism>
<gene>
    <name evidence="1" type="ORF">ACD_71C00206G0001</name>
</gene>
<evidence type="ECO:0000313" key="1">
    <source>
        <dbReference type="EMBL" id="EKD44231.1"/>
    </source>
</evidence>
<accession>K1Z4Q2</accession>
<dbReference type="AlphaFoldDB" id="K1Z4Q2"/>
<protein>
    <recommendedName>
        <fullName evidence="2">Acyltransferase 3 domain-containing protein</fullName>
    </recommendedName>
</protein>